<reference evidence="4 5" key="1">
    <citation type="journal article" date="2014" name="Genome Biol. Evol.">
        <title>Comparative genomics and transcriptomics analyses reveal divergent lifestyle features of nematode endoparasitic fungus Hirsutella minnesotensis.</title>
        <authorList>
            <person name="Lai Y."/>
            <person name="Liu K."/>
            <person name="Zhang X."/>
            <person name="Zhang X."/>
            <person name="Li K."/>
            <person name="Wang N."/>
            <person name="Shu C."/>
            <person name="Wu Y."/>
            <person name="Wang C."/>
            <person name="Bushley K.E."/>
            <person name="Xiang M."/>
            <person name="Liu X."/>
        </authorList>
    </citation>
    <scope>NUCLEOTIDE SEQUENCE [LARGE SCALE GENOMIC DNA]</scope>
    <source>
        <strain evidence="4 5">3608</strain>
    </source>
</reference>
<sequence>MEVPYLGVGDPRLYREMRDDMPKQKFFRENGESRMNRPMSVATEFVDTDWDEEPSSEAGDNSPRISLQSSGQPSITTVSSYDEAPTPRSSRGREGLMDLSRKQVEGPRGPHLFRGSIDQDSLEDGAAMSLSPLTPRPYRPLERRRDKQHASNMATQYTDKRLDPASLLDWSPEMVAQFMLNAGIDYSVAERFIENDINGEIVVTLKFEDLKELDIYSFGIRTKVWHQIQALRDARPLSPQPSTPIEEAPSREVRKECKATLACINVEEGRRLGVRRRQRRRPSANADAVTPLDSVSIIGIEQAIPKPHHCSKGESCSKWRRQQRTIEEFKKAHPNVDMNASGTVLIFGDAGNPETAPTIDPKKEFRPISDAVQSEVASSGVLGLGGLAPLQYLQEAALRKVQPRDPQDNVRQFLNFQHQHNRQEDDLEPPTPPFELRPLTTSPHHGLRRLPKLSIPDEAGPRRHSSQGRAATPPLVQSPDTQQPTFTPYRMEKYAPRTPDLENQGHHRRLGSPFSELDVPLTAVPLGPIPRNTSQSVPPDMGYRADLSNSPSQPRSQSRASVRRPSFSILPAVDEHKAVCMPAKLPSPESSPRKSPSNTVAGRLPHLPKQAPPRFNYPWSPVEPTTFEHAIPPKSTFAARGALEVPPVIDGVSFQGPMKKRKMRLFRHEWQDAYFTIRGTRLNMHKDSNEIDRTLEYVDIDDYAIACSNLASSSKLGAAFKAMNISHNRGKSDPVAAFSFQLVPQDKDLGTRLRKRESSMFVPSIIPLEGVNGTGKTHHFAVKSRDERIDWMRELMLAKALKQKGEGFEISVNGNMI</sequence>
<dbReference type="InterPro" id="IPR001660">
    <property type="entry name" value="SAM"/>
</dbReference>
<proteinExistence type="predicted"/>
<feature type="compositionally biased region" description="Basic and acidic residues" evidence="1">
    <location>
        <begin position="91"/>
        <end position="105"/>
    </location>
</feature>
<feature type="compositionally biased region" description="Polar residues" evidence="1">
    <location>
        <begin position="63"/>
        <end position="80"/>
    </location>
</feature>
<feature type="compositionally biased region" description="Low complexity" evidence="1">
    <location>
        <begin position="586"/>
        <end position="597"/>
    </location>
</feature>
<feature type="region of interest" description="Disordered" evidence="1">
    <location>
        <begin position="582"/>
        <end position="611"/>
    </location>
</feature>
<protein>
    <recommendedName>
        <fullName evidence="6">SAM domain-containing protein</fullName>
    </recommendedName>
</protein>
<dbReference type="EMBL" id="KQ030533">
    <property type="protein sequence ID" value="KJZ73678.1"/>
    <property type="molecule type" value="Genomic_DNA"/>
</dbReference>
<evidence type="ECO:0000259" key="3">
    <source>
        <dbReference type="PROSITE" id="PS50105"/>
    </source>
</evidence>
<organism evidence="4 5">
    <name type="scientific">Hirsutella minnesotensis 3608</name>
    <dbReference type="NCBI Taxonomy" id="1043627"/>
    <lineage>
        <taxon>Eukaryota</taxon>
        <taxon>Fungi</taxon>
        <taxon>Dikarya</taxon>
        <taxon>Ascomycota</taxon>
        <taxon>Pezizomycotina</taxon>
        <taxon>Sordariomycetes</taxon>
        <taxon>Hypocreomycetidae</taxon>
        <taxon>Hypocreales</taxon>
        <taxon>Ophiocordycipitaceae</taxon>
        <taxon>Hirsutella</taxon>
    </lineage>
</organism>
<evidence type="ECO:0000259" key="2">
    <source>
        <dbReference type="PROSITE" id="PS50003"/>
    </source>
</evidence>
<name>A0A0F7ZTT6_9HYPO</name>
<dbReference type="InterPro" id="IPR013761">
    <property type="entry name" value="SAM/pointed_sf"/>
</dbReference>
<dbReference type="Pfam" id="PF07647">
    <property type="entry name" value="SAM_2"/>
    <property type="match status" value="1"/>
</dbReference>
<dbReference type="SMART" id="SM00454">
    <property type="entry name" value="SAM"/>
    <property type="match status" value="1"/>
</dbReference>
<evidence type="ECO:0000313" key="4">
    <source>
        <dbReference type="EMBL" id="KJZ73678.1"/>
    </source>
</evidence>
<dbReference type="SUPFAM" id="SSF47769">
    <property type="entry name" value="SAM/Pointed domain"/>
    <property type="match status" value="1"/>
</dbReference>
<evidence type="ECO:0000313" key="5">
    <source>
        <dbReference type="Proteomes" id="UP000054481"/>
    </source>
</evidence>
<dbReference type="SUPFAM" id="SSF50729">
    <property type="entry name" value="PH domain-like"/>
    <property type="match status" value="1"/>
</dbReference>
<feature type="domain" description="PH" evidence="2">
    <location>
        <begin position="651"/>
        <end position="800"/>
    </location>
</feature>
<feature type="region of interest" description="Disordered" evidence="1">
    <location>
        <begin position="420"/>
        <end position="486"/>
    </location>
</feature>
<dbReference type="Gene3D" id="1.10.150.50">
    <property type="entry name" value="Transcription Factor, Ets-1"/>
    <property type="match status" value="1"/>
</dbReference>
<dbReference type="PROSITE" id="PS50003">
    <property type="entry name" value="PH_DOMAIN"/>
    <property type="match status" value="1"/>
</dbReference>
<dbReference type="InterPro" id="IPR011993">
    <property type="entry name" value="PH-like_dom_sf"/>
</dbReference>
<dbReference type="CDD" id="cd09535">
    <property type="entry name" value="SAM_BOI-like_fungal"/>
    <property type="match status" value="1"/>
</dbReference>
<dbReference type="AlphaFoldDB" id="A0A0F7ZTT6"/>
<dbReference type="InterPro" id="IPR001849">
    <property type="entry name" value="PH_domain"/>
</dbReference>
<accession>A0A0F7ZTT6</accession>
<dbReference type="OrthoDB" id="422827at2759"/>
<dbReference type="Proteomes" id="UP000054481">
    <property type="component" value="Unassembled WGS sequence"/>
</dbReference>
<feature type="region of interest" description="Disordered" evidence="1">
    <location>
        <begin position="525"/>
        <end position="565"/>
    </location>
</feature>
<feature type="region of interest" description="Disordered" evidence="1">
    <location>
        <begin position="27"/>
        <end position="139"/>
    </location>
</feature>
<evidence type="ECO:0008006" key="6">
    <source>
        <dbReference type="Google" id="ProtNLM"/>
    </source>
</evidence>
<keyword evidence="5" id="KW-1185">Reference proteome</keyword>
<dbReference type="PROSITE" id="PS50105">
    <property type="entry name" value="SAM_DOMAIN"/>
    <property type="match status" value="1"/>
</dbReference>
<dbReference type="Gene3D" id="2.30.29.30">
    <property type="entry name" value="Pleckstrin-homology domain (PH domain)/Phosphotyrosine-binding domain (PTB)"/>
    <property type="match status" value="1"/>
</dbReference>
<dbReference type="SMART" id="SM00233">
    <property type="entry name" value="PH"/>
    <property type="match status" value="1"/>
</dbReference>
<feature type="domain" description="SAM" evidence="3">
    <location>
        <begin position="170"/>
        <end position="234"/>
    </location>
</feature>
<evidence type="ECO:0000256" key="1">
    <source>
        <dbReference type="SAM" id="MobiDB-lite"/>
    </source>
</evidence>
<gene>
    <name evidence="4" type="ORF">HIM_07011</name>
</gene>
<feature type="compositionally biased region" description="Acidic residues" evidence="1">
    <location>
        <begin position="46"/>
        <end position="55"/>
    </location>
</feature>
<feature type="compositionally biased region" description="Low complexity" evidence="1">
    <location>
        <begin position="548"/>
        <end position="565"/>
    </location>
</feature>